<sequence length="90" mass="11190">MMTSRNNARLIEQYLHSELSPSEQLLFEARMIAYPELQSEVRLQRKVYRLVRMYHRKKLKEELEAVHQRLFNDPRKMNFRQRIERIFQPE</sequence>
<gene>
    <name evidence="1" type="ORF">PbJCM13498_03260</name>
</gene>
<accession>A0A5M4AV00</accession>
<evidence type="ECO:0000313" key="2">
    <source>
        <dbReference type="Proteomes" id="UP000391834"/>
    </source>
</evidence>
<name>A0A5M4AV00_9BACT</name>
<organism evidence="1 2">
    <name type="scientific">Prolixibacter bellariivorans</name>
    <dbReference type="NCBI Taxonomy" id="314319"/>
    <lineage>
        <taxon>Bacteria</taxon>
        <taxon>Pseudomonadati</taxon>
        <taxon>Bacteroidota</taxon>
        <taxon>Bacteroidia</taxon>
        <taxon>Marinilabiliales</taxon>
        <taxon>Prolixibacteraceae</taxon>
        <taxon>Prolixibacter</taxon>
    </lineage>
</organism>
<dbReference type="AlphaFoldDB" id="A0A5M4AV00"/>
<protein>
    <submittedName>
        <fullName evidence="1">Uncharacterized protein</fullName>
    </submittedName>
</protein>
<proteinExistence type="predicted"/>
<comment type="caution">
    <text evidence="1">The sequence shown here is derived from an EMBL/GenBank/DDBJ whole genome shotgun (WGS) entry which is preliminary data.</text>
</comment>
<dbReference type="EMBL" id="BLAX01000001">
    <property type="protein sequence ID" value="GET31463.1"/>
    <property type="molecule type" value="Genomic_DNA"/>
</dbReference>
<dbReference type="RefSeq" id="WP_027586189.1">
    <property type="nucleotide sequence ID" value="NZ_BLAX01000001.1"/>
</dbReference>
<dbReference type="Proteomes" id="UP000391834">
    <property type="component" value="Unassembled WGS sequence"/>
</dbReference>
<keyword evidence="2" id="KW-1185">Reference proteome</keyword>
<dbReference type="OrthoDB" id="943949at2"/>
<reference evidence="1 2" key="1">
    <citation type="submission" date="2019-10" db="EMBL/GenBank/DDBJ databases">
        <title>Prolixibacter strains distinguished by the presence of nitrate reductase genes were adept at nitrate-dependent anaerobic corrosion of metallic iron and carbon steel.</title>
        <authorList>
            <person name="Iino T."/>
            <person name="Shono N."/>
            <person name="Ito K."/>
            <person name="Nakamura R."/>
            <person name="Sueoka K."/>
            <person name="Harayama S."/>
            <person name="Ohkuma M."/>
        </authorList>
    </citation>
    <scope>NUCLEOTIDE SEQUENCE [LARGE SCALE GENOMIC DNA]</scope>
    <source>
        <strain evidence="1 2">JCM 13498</strain>
    </source>
</reference>
<evidence type="ECO:0000313" key="1">
    <source>
        <dbReference type="EMBL" id="GET31463.1"/>
    </source>
</evidence>